<dbReference type="Proteomes" id="UP000004431">
    <property type="component" value="Unassembled WGS sequence"/>
</dbReference>
<protein>
    <submittedName>
        <fullName evidence="4">RNA methyltransferase, TrmH family</fullName>
    </submittedName>
</protein>
<keyword evidence="1 4" id="KW-0489">Methyltransferase</keyword>
<dbReference type="GO" id="GO:0032259">
    <property type="term" value="P:methylation"/>
    <property type="evidence" value="ECO:0007669"/>
    <property type="project" value="UniProtKB-KW"/>
</dbReference>
<sequence length="281" mass="30354">MPCIHLTSKNDPVLAAYTQLTAHQLQSRGNPSSAKLILESQFVIKTALERGYPLESILVCREHFDTLMSTLEPFTAAISELPIYTLPKEEMSTLVGFSVHRGYFACMPRPSRRTVASLNLNSASLICVLETISDVSNIGALFRSAAAFGVDGIILNASCADPYNRRSVRTSMGAVLSLPWAQAASATSHTWAADTACVLSSHGFVNIACALDDNAMSLNAVQMQSFSKKALWFGSEGWGLSQEARAACDMSVMIPMQRGIDSLNVAASSAVFFWECARSAR</sequence>
<evidence type="ECO:0000256" key="2">
    <source>
        <dbReference type="ARBA" id="ARBA00022679"/>
    </source>
</evidence>
<evidence type="ECO:0000256" key="1">
    <source>
        <dbReference type="ARBA" id="ARBA00022603"/>
    </source>
</evidence>
<accession>A0ABP2J357</accession>
<evidence type="ECO:0000259" key="3">
    <source>
        <dbReference type="Pfam" id="PF00588"/>
    </source>
</evidence>
<evidence type="ECO:0000313" key="4">
    <source>
        <dbReference type="EMBL" id="EFL43699.1"/>
    </source>
</evidence>
<dbReference type="InterPro" id="IPR051259">
    <property type="entry name" value="rRNA_Methyltransferase"/>
</dbReference>
<dbReference type="CDD" id="cd18095">
    <property type="entry name" value="SpoU-like_rRNA-MTase"/>
    <property type="match status" value="1"/>
</dbReference>
<name>A0ABP2J357_9ACTN</name>
<gene>
    <name evidence="4" type="ORF">HMPREF9248_0071</name>
</gene>
<evidence type="ECO:0000313" key="5">
    <source>
        <dbReference type="Proteomes" id="UP000004431"/>
    </source>
</evidence>
<dbReference type="InterPro" id="IPR029028">
    <property type="entry name" value="Alpha/beta_knot_MTases"/>
</dbReference>
<dbReference type="Gene3D" id="3.40.1280.10">
    <property type="match status" value="1"/>
</dbReference>
<organism evidence="4 5">
    <name type="scientific">Fannyhessea vaginae PB189-T1-4</name>
    <dbReference type="NCBI Taxonomy" id="866774"/>
    <lineage>
        <taxon>Bacteria</taxon>
        <taxon>Bacillati</taxon>
        <taxon>Actinomycetota</taxon>
        <taxon>Coriobacteriia</taxon>
        <taxon>Coriobacteriales</taxon>
        <taxon>Atopobiaceae</taxon>
        <taxon>Fannyhessea</taxon>
    </lineage>
</organism>
<proteinExistence type="predicted"/>
<dbReference type="InterPro" id="IPR029026">
    <property type="entry name" value="tRNA_m1G_MTases_N"/>
</dbReference>
<dbReference type="RefSeq" id="WP_006304650.1">
    <property type="nucleotide sequence ID" value="NZ_AEDQ01000031.1"/>
</dbReference>
<keyword evidence="2" id="KW-0808">Transferase</keyword>
<dbReference type="PANTHER" id="PTHR43191">
    <property type="entry name" value="RRNA METHYLTRANSFERASE 3"/>
    <property type="match status" value="1"/>
</dbReference>
<dbReference type="Pfam" id="PF00588">
    <property type="entry name" value="SpoU_methylase"/>
    <property type="match status" value="1"/>
</dbReference>
<comment type="caution">
    <text evidence="4">The sequence shown here is derived from an EMBL/GenBank/DDBJ whole genome shotgun (WGS) entry which is preliminary data.</text>
</comment>
<reference evidence="4 5" key="1">
    <citation type="submission" date="2010-08" db="EMBL/GenBank/DDBJ databases">
        <authorList>
            <person name="Durkin A.S."/>
            <person name="Madupu R."/>
            <person name="Torralba M."/>
            <person name="Gillis M."/>
            <person name="Methe B."/>
            <person name="Sutton G."/>
            <person name="Nelson K.E."/>
        </authorList>
    </citation>
    <scope>NUCLEOTIDE SEQUENCE [LARGE SCALE GENOMIC DNA]</scope>
    <source>
        <strain evidence="4 5">PB189-T1-4</strain>
    </source>
</reference>
<dbReference type="EMBL" id="AEDQ01000031">
    <property type="protein sequence ID" value="EFL43699.1"/>
    <property type="molecule type" value="Genomic_DNA"/>
</dbReference>
<keyword evidence="5" id="KW-1185">Reference proteome</keyword>
<feature type="domain" description="tRNA/rRNA methyltransferase SpoU type" evidence="3">
    <location>
        <begin position="125"/>
        <end position="273"/>
    </location>
</feature>
<dbReference type="GO" id="GO:0008168">
    <property type="term" value="F:methyltransferase activity"/>
    <property type="evidence" value="ECO:0007669"/>
    <property type="project" value="UniProtKB-KW"/>
</dbReference>
<dbReference type="InterPro" id="IPR001537">
    <property type="entry name" value="SpoU_MeTrfase"/>
</dbReference>
<dbReference type="InterPro" id="IPR029064">
    <property type="entry name" value="Ribosomal_eL30-like_sf"/>
</dbReference>
<dbReference type="PANTHER" id="PTHR43191:SF12">
    <property type="entry name" value="RRNA METHYLASE"/>
    <property type="match status" value="1"/>
</dbReference>
<dbReference type="SUPFAM" id="SSF55315">
    <property type="entry name" value="L30e-like"/>
    <property type="match status" value="1"/>
</dbReference>
<dbReference type="SUPFAM" id="SSF75217">
    <property type="entry name" value="alpha/beta knot"/>
    <property type="match status" value="1"/>
</dbReference>